<evidence type="ECO:0000256" key="1">
    <source>
        <dbReference type="ARBA" id="ARBA00022574"/>
    </source>
</evidence>
<dbReference type="Gene3D" id="2.130.10.10">
    <property type="entry name" value="YVTN repeat-like/Quinoprotein amine dehydrogenase"/>
    <property type="match status" value="3"/>
</dbReference>
<dbReference type="EMBL" id="ASPP01007193">
    <property type="protein sequence ID" value="ETO27540.1"/>
    <property type="molecule type" value="Genomic_DNA"/>
</dbReference>
<dbReference type="GO" id="GO:0046540">
    <property type="term" value="C:U4/U6 x U5 tri-snRNP complex"/>
    <property type="evidence" value="ECO:0007669"/>
    <property type="project" value="TreeGrafter"/>
</dbReference>
<feature type="repeat" description="WD" evidence="3">
    <location>
        <begin position="232"/>
        <end position="273"/>
    </location>
</feature>
<name>X6NMQ4_RETFI</name>
<accession>X6NMQ4</accession>
<dbReference type="InterPro" id="IPR036322">
    <property type="entry name" value="WD40_repeat_dom_sf"/>
</dbReference>
<dbReference type="PANTHER" id="PTHR19846">
    <property type="entry name" value="WD40 REPEAT PROTEIN"/>
    <property type="match status" value="1"/>
</dbReference>
<dbReference type="OMA" id="KRINCIN"/>
<dbReference type="PROSITE" id="PS50082">
    <property type="entry name" value="WD_REPEATS_2"/>
    <property type="match status" value="6"/>
</dbReference>
<dbReference type="SUPFAM" id="SSF50978">
    <property type="entry name" value="WD40 repeat-like"/>
    <property type="match status" value="1"/>
</dbReference>
<evidence type="ECO:0000313" key="4">
    <source>
        <dbReference type="EMBL" id="ETO27540.1"/>
    </source>
</evidence>
<proteinExistence type="predicted"/>
<dbReference type="InterPro" id="IPR001680">
    <property type="entry name" value="WD40_rpt"/>
</dbReference>
<organism evidence="4 5">
    <name type="scientific">Reticulomyxa filosa</name>
    <dbReference type="NCBI Taxonomy" id="46433"/>
    <lineage>
        <taxon>Eukaryota</taxon>
        <taxon>Sar</taxon>
        <taxon>Rhizaria</taxon>
        <taxon>Retaria</taxon>
        <taxon>Foraminifera</taxon>
        <taxon>Monothalamids</taxon>
        <taxon>Reticulomyxidae</taxon>
        <taxon>Reticulomyxa</taxon>
    </lineage>
</organism>
<dbReference type="InterPro" id="IPR019775">
    <property type="entry name" value="WD40_repeat_CS"/>
</dbReference>
<feature type="repeat" description="WD" evidence="3">
    <location>
        <begin position="316"/>
        <end position="357"/>
    </location>
</feature>
<feature type="repeat" description="WD" evidence="3">
    <location>
        <begin position="190"/>
        <end position="231"/>
    </location>
</feature>
<reference evidence="4 5" key="1">
    <citation type="journal article" date="2013" name="Curr. Biol.">
        <title>The Genome of the Foraminiferan Reticulomyxa filosa.</title>
        <authorList>
            <person name="Glockner G."/>
            <person name="Hulsmann N."/>
            <person name="Schleicher M."/>
            <person name="Noegel A.A."/>
            <person name="Eichinger L."/>
            <person name="Gallinger C."/>
            <person name="Pawlowski J."/>
            <person name="Sierra R."/>
            <person name="Euteneuer U."/>
            <person name="Pillet L."/>
            <person name="Moustafa A."/>
            <person name="Platzer M."/>
            <person name="Groth M."/>
            <person name="Szafranski K."/>
            <person name="Schliwa M."/>
        </authorList>
    </citation>
    <scope>NUCLEOTIDE SEQUENCE [LARGE SCALE GENOMIC DNA]</scope>
</reference>
<evidence type="ECO:0000313" key="5">
    <source>
        <dbReference type="Proteomes" id="UP000023152"/>
    </source>
</evidence>
<feature type="repeat" description="WD" evidence="3">
    <location>
        <begin position="148"/>
        <end position="189"/>
    </location>
</feature>
<dbReference type="InterPro" id="IPR020472">
    <property type="entry name" value="WD40_PAC1"/>
</dbReference>
<dbReference type="PANTHER" id="PTHR19846:SF0">
    <property type="entry name" value="PRE-MRNA PROCESSING FACTOR 4"/>
    <property type="match status" value="1"/>
</dbReference>
<dbReference type="CDD" id="cd00200">
    <property type="entry name" value="WD40"/>
    <property type="match status" value="1"/>
</dbReference>
<keyword evidence="2" id="KW-0677">Repeat</keyword>
<feature type="repeat" description="WD" evidence="3">
    <location>
        <begin position="274"/>
        <end position="315"/>
    </location>
</feature>
<evidence type="ECO:0000256" key="2">
    <source>
        <dbReference type="ARBA" id="ARBA00022737"/>
    </source>
</evidence>
<dbReference type="Pfam" id="PF00400">
    <property type="entry name" value="WD40"/>
    <property type="match status" value="6"/>
</dbReference>
<dbReference type="GO" id="GO:0017070">
    <property type="term" value="F:U6 snRNA binding"/>
    <property type="evidence" value="ECO:0007669"/>
    <property type="project" value="TreeGrafter"/>
</dbReference>
<protein>
    <submittedName>
        <fullName evidence="4">G-protein beta WD-40 repeats containing protein</fullName>
    </submittedName>
</protein>
<dbReference type="Proteomes" id="UP000023152">
    <property type="component" value="Unassembled WGS sequence"/>
</dbReference>
<evidence type="ECO:0000256" key="3">
    <source>
        <dbReference type="PROSITE-ProRule" id="PRU00221"/>
    </source>
</evidence>
<dbReference type="PROSITE" id="PS00678">
    <property type="entry name" value="WD_REPEATS_1"/>
    <property type="match status" value="6"/>
</dbReference>
<dbReference type="SMART" id="SM00320">
    <property type="entry name" value="WD40"/>
    <property type="match status" value="6"/>
</dbReference>
<dbReference type="InterPro" id="IPR015943">
    <property type="entry name" value="WD40/YVTN_repeat-like_dom_sf"/>
</dbReference>
<keyword evidence="1 3" id="KW-0853">WD repeat</keyword>
<gene>
    <name evidence="4" type="ORF">RFI_09589</name>
</gene>
<dbReference type="AlphaFoldDB" id="X6NMQ4"/>
<dbReference type="PROSITE" id="PS50294">
    <property type="entry name" value="WD_REPEATS_REGION"/>
    <property type="match status" value="6"/>
</dbReference>
<comment type="caution">
    <text evidence="4">The sequence shown here is derived from an EMBL/GenBank/DDBJ whole genome shotgun (WGS) entry which is preliminary data.</text>
</comment>
<feature type="repeat" description="WD" evidence="3">
    <location>
        <begin position="106"/>
        <end position="147"/>
    </location>
</feature>
<keyword evidence="5" id="KW-1185">Reference proteome</keyword>
<dbReference type="GO" id="GO:0030621">
    <property type="term" value="F:U4 snRNA binding"/>
    <property type="evidence" value="ECO:0007669"/>
    <property type="project" value="TreeGrafter"/>
</dbReference>
<dbReference type="PRINTS" id="PR00320">
    <property type="entry name" value="GPROTEINBRPT"/>
</dbReference>
<sequence length="460" mass="52689">MQKKNIYTKLNRISKNLNNNSGENKYKEICRFERCLNNTRFIFFFIDGKMISANKKTNTTPQLSEKEVRLVVQNWLRIVDVKMGWIHDFDKIVTKYAKNFKLLKVLQGHDDVMTCVRFSSDGSRIISSSYDETVRIWNIASGKQIQIFKGHSDLVYAAEFSPDGNIVVSCSKDKTIRLWDVKSGSEIMKLQGHSDQLLDVNFSPDGKKIVSCSYDKTIRLWDVSSGKELQKLKGHLNGILGVQFSPDGQMIASSSIDNTIGLWDVKLGVKLKQLKGHSNVVMCAKFSPDGQCVVSCSWDETIRIWDVKSGKELKRLQGHSNVVRIVKYFQEGQTIVSCSNDNTIRLWNVRSGYEVQKWRELSGCVLGIDSKYGDDIRKASCYKQRRDGKKIIRIVILLYLYFLTIPFDKTLAQADNKKFRHVFLERGVSVKDTNKKLHWMMKNASIVISFLVFVGKVECL</sequence>
<dbReference type="GO" id="GO:0000398">
    <property type="term" value="P:mRNA splicing, via spliceosome"/>
    <property type="evidence" value="ECO:0007669"/>
    <property type="project" value="TreeGrafter"/>
</dbReference>